<proteinExistence type="predicted"/>
<name>A0A2P5DE97_TREOI</name>
<organism evidence="2 3">
    <name type="scientific">Trema orientale</name>
    <name type="common">Charcoal tree</name>
    <name type="synonym">Celtis orientalis</name>
    <dbReference type="NCBI Taxonomy" id="63057"/>
    <lineage>
        <taxon>Eukaryota</taxon>
        <taxon>Viridiplantae</taxon>
        <taxon>Streptophyta</taxon>
        <taxon>Embryophyta</taxon>
        <taxon>Tracheophyta</taxon>
        <taxon>Spermatophyta</taxon>
        <taxon>Magnoliopsida</taxon>
        <taxon>eudicotyledons</taxon>
        <taxon>Gunneridae</taxon>
        <taxon>Pentapetalae</taxon>
        <taxon>rosids</taxon>
        <taxon>fabids</taxon>
        <taxon>Rosales</taxon>
        <taxon>Cannabaceae</taxon>
        <taxon>Trema</taxon>
    </lineage>
</organism>
<keyword evidence="1" id="KW-0812">Transmembrane</keyword>
<keyword evidence="3" id="KW-1185">Reference proteome</keyword>
<dbReference type="Proteomes" id="UP000237000">
    <property type="component" value="Unassembled WGS sequence"/>
</dbReference>
<evidence type="ECO:0000313" key="3">
    <source>
        <dbReference type="Proteomes" id="UP000237000"/>
    </source>
</evidence>
<gene>
    <name evidence="2" type="ORF">TorRG33x02_253940</name>
</gene>
<dbReference type="EMBL" id="JXTC01000276">
    <property type="protein sequence ID" value="PON71598.1"/>
    <property type="molecule type" value="Genomic_DNA"/>
</dbReference>
<protein>
    <submittedName>
        <fullName evidence="2">Uncharacterized protein</fullName>
    </submittedName>
</protein>
<evidence type="ECO:0000256" key="1">
    <source>
        <dbReference type="SAM" id="Phobius"/>
    </source>
</evidence>
<dbReference type="AlphaFoldDB" id="A0A2P5DE97"/>
<sequence length="133" mass="15867">GYISYKKSYFIFHTCIMKITTYIFISTLTGYIYFTTYRDILILDIEMINIKKKKKKRKTTPRGLLSFRRVTLCAQTCTILINNDHISTADHQMEKQEQQTPCPLQSWPYRQVSNKYKPLVHYPFCCPKNQRHS</sequence>
<comment type="caution">
    <text evidence="2">The sequence shown here is derived from an EMBL/GenBank/DDBJ whole genome shotgun (WGS) entry which is preliminary data.</text>
</comment>
<evidence type="ECO:0000313" key="2">
    <source>
        <dbReference type="EMBL" id="PON71598.1"/>
    </source>
</evidence>
<keyword evidence="1" id="KW-1133">Transmembrane helix</keyword>
<reference evidence="3" key="1">
    <citation type="submission" date="2016-06" db="EMBL/GenBank/DDBJ databases">
        <title>Parallel loss of symbiosis genes in relatives of nitrogen-fixing non-legume Parasponia.</title>
        <authorList>
            <person name="Van Velzen R."/>
            <person name="Holmer R."/>
            <person name="Bu F."/>
            <person name="Rutten L."/>
            <person name="Van Zeijl A."/>
            <person name="Liu W."/>
            <person name="Santuari L."/>
            <person name="Cao Q."/>
            <person name="Sharma T."/>
            <person name="Shen D."/>
            <person name="Roswanjaya Y."/>
            <person name="Wardhani T."/>
            <person name="Kalhor M.S."/>
            <person name="Jansen J."/>
            <person name="Van den Hoogen J."/>
            <person name="Gungor B."/>
            <person name="Hartog M."/>
            <person name="Hontelez J."/>
            <person name="Verver J."/>
            <person name="Yang W.-C."/>
            <person name="Schijlen E."/>
            <person name="Repin R."/>
            <person name="Schilthuizen M."/>
            <person name="Schranz E."/>
            <person name="Heidstra R."/>
            <person name="Miyata K."/>
            <person name="Fedorova E."/>
            <person name="Kohlen W."/>
            <person name="Bisseling T."/>
            <person name="Smit S."/>
            <person name="Geurts R."/>
        </authorList>
    </citation>
    <scope>NUCLEOTIDE SEQUENCE [LARGE SCALE GENOMIC DNA]</scope>
    <source>
        <strain evidence="3">cv. RG33-2</strain>
    </source>
</reference>
<feature type="non-terminal residue" evidence="2">
    <location>
        <position position="1"/>
    </location>
</feature>
<accession>A0A2P5DE97</accession>
<dbReference type="InParanoid" id="A0A2P5DE97"/>
<keyword evidence="1" id="KW-0472">Membrane</keyword>
<feature type="transmembrane region" description="Helical" evidence="1">
    <location>
        <begin position="9"/>
        <end position="25"/>
    </location>
</feature>